<accession>A0A0E9T829</accession>
<reference evidence="1" key="2">
    <citation type="journal article" date="2015" name="Fish Shellfish Immunol.">
        <title>Early steps in the European eel (Anguilla anguilla)-Vibrio vulnificus interaction in the gills: Role of the RtxA13 toxin.</title>
        <authorList>
            <person name="Callol A."/>
            <person name="Pajuelo D."/>
            <person name="Ebbesson L."/>
            <person name="Teles M."/>
            <person name="MacKenzie S."/>
            <person name="Amaro C."/>
        </authorList>
    </citation>
    <scope>NUCLEOTIDE SEQUENCE</scope>
</reference>
<evidence type="ECO:0000313" key="1">
    <source>
        <dbReference type="EMBL" id="JAH49824.1"/>
    </source>
</evidence>
<name>A0A0E9T829_ANGAN</name>
<proteinExistence type="predicted"/>
<sequence>MILKKEITGRVASMKALSVCKKGQSTS</sequence>
<dbReference type="EMBL" id="GBXM01058753">
    <property type="protein sequence ID" value="JAH49824.1"/>
    <property type="molecule type" value="Transcribed_RNA"/>
</dbReference>
<organism evidence="1">
    <name type="scientific">Anguilla anguilla</name>
    <name type="common">European freshwater eel</name>
    <name type="synonym">Muraena anguilla</name>
    <dbReference type="NCBI Taxonomy" id="7936"/>
    <lineage>
        <taxon>Eukaryota</taxon>
        <taxon>Metazoa</taxon>
        <taxon>Chordata</taxon>
        <taxon>Craniata</taxon>
        <taxon>Vertebrata</taxon>
        <taxon>Euteleostomi</taxon>
        <taxon>Actinopterygii</taxon>
        <taxon>Neopterygii</taxon>
        <taxon>Teleostei</taxon>
        <taxon>Anguilliformes</taxon>
        <taxon>Anguillidae</taxon>
        <taxon>Anguilla</taxon>
    </lineage>
</organism>
<reference evidence="1" key="1">
    <citation type="submission" date="2014-11" db="EMBL/GenBank/DDBJ databases">
        <authorList>
            <person name="Amaro Gonzalez C."/>
        </authorList>
    </citation>
    <scope>NUCLEOTIDE SEQUENCE</scope>
</reference>
<protein>
    <submittedName>
        <fullName evidence="1">Uncharacterized protein</fullName>
    </submittedName>
</protein>
<dbReference type="AlphaFoldDB" id="A0A0E9T829"/>